<evidence type="ECO:0000313" key="2">
    <source>
        <dbReference type="EMBL" id="KQK10136.1"/>
    </source>
</evidence>
<dbReference type="InterPro" id="IPR002156">
    <property type="entry name" value="RNaseH_domain"/>
</dbReference>
<dbReference type="Gene3D" id="3.30.420.10">
    <property type="entry name" value="Ribonuclease H-like superfamily/Ribonuclease H"/>
    <property type="match status" value="1"/>
</dbReference>
<name>I1HSE8_BRADI</name>
<dbReference type="InParanoid" id="I1HSE8"/>
<gene>
    <name evidence="2" type="ORF">BRADI_2g52220v3</name>
</gene>
<dbReference type="HOGENOM" id="CLU_000680_14_1_1"/>
<dbReference type="GO" id="GO:0004523">
    <property type="term" value="F:RNA-DNA hybrid ribonuclease activity"/>
    <property type="evidence" value="ECO:0007669"/>
    <property type="project" value="InterPro"/>
</dbReference>
<reference evidence="2" key="2">
    <citation type="submission" date="2017-06" db="EMBL/GenBank/DDBJ databases">
        <title>WGS assembly of Brachypodium distachyon.</title>
        <authorList>
            <consortium name="The International Brachypodium Initiative"/>
            <person name="Lucas S."/>
            <person name="Harmon-Smith M."/>
            <person name="Lail K."/>
            <person name="Tice H."/>
            <person name="Grimwood J."/>
            <person name="Bruce D."/>
            <person name="Barry K."/>
            <person name="Shu S."/>
            <person name="Lindquist E."/>
            <person name="Wang M."/>
            <person name="Pitluck S."/>
            <person name="Vogel J.P."/>
            <person name="Garvin D.F."/>
            <person name="Mockler T.C."/>
            <person name="Schmutz J."/>
            <person name="Rokhsar D."/>
            <person name="Bevan M.W."/>
        </authorList>
    </citation>
    <scope>NUCLEOTIDE SEQUENCE</scope>
    <source>
        <strain evidence="2">Bd21</strain>
    </source>
</reference>
<dbReference type="AlphaFoldDB" id="I1HSE8"/>
<evidence type="ECO:0000259" key="1">
    <source>
        <dbReference type="Pfam" id="PF13456"/>
    </source>
</evidence>
<dbReference type="InterPro" id="IPR044730">
    <property type="entry name" value="RNase_H-like_dom_plant"/>
</dbReference>
<evidence type="ECO:0000313" key="3">
    <source>
        <dbReference type="EnsemblPlants" id="KQK10136"/>
    </source>
</evidence>
<dbReference type="OrthoDB" id="692420at2759"/>
<dbReference type="InterPro" id="IPR053151">
    <property type="entry name" value="RNase_H-like"/>
</dbReference>
<dbReference type="InterPro" id="IPR036397">
    <property type="entry name" value="RNaseH_sf"/>
</dbReference>
<proteinExistence type="predicted"/>
<dbReference type="InterPro" id="IPR012337">
    <property type="entry name" value="RNaseH-like_sf"/>
</dbReference>
<accession>I1HSE8</accession>
<protein>
    <recommendedName>
        <fullName evidence="1">RNase H type-1 domain-containing protein</fullName>
    </recommendedName>
</protein>
<dbReference type="GO" id="GO:0003676">
    <property type="term" value="F:nucleic acid binding"/>
    <property type="evidence" value="ECO:0007669"/>
    <property type="project" value="InterPro"/>
</dbReference>
<dbReference type="EMBL" id="CM000881">
    <property type="protein sequence ID" value="KQK10136.1"/>
    <property type="molecule type" value="Genomic_DNA"/>
</dbReference>
<organism evidence="2">
    <name type="scientific">Brachypodium distachyon</name>
    <name type="common">Purple false brome</name>
    <name type="synonym">Trachynia distachya</name>
    <dbReference type="NCBI Taxonomy" id="15368"/>
    <lineage>
        <taxon>Eukaryota</taxon>
        <taxon>Viridiplantae</taxon>
        <taxon>Streptophyta</taxon>
        <taxon>Embryophyta</taxon>
        <taxon>Tracheophyta</taxon>
        <taxon>Spermatophyta</taxon>
        <taxon>Magnoliopsida</taxon>
        <taxon>Liliopsida</taxon>
        <taxon>Poales</taxon>
        <taxon>Poaceae</taxon>
        <taxon>BOP clade</taxon>
        <taxon>Pooideae</taxon>
        <taxon>Stipodae</taxon>
        <taxon>Brachypodieae</taxon>
        <taxon>Brachypodium</taxon>
    </lineage>
</organism>
<feature type="domain" description="RNase H type-1" evidence="1">
    <location>
        <begin position="97"/>
        <end position="213"/>
    </location>
</feature>
<dbReference type="PANTHER" id="PTHR47723:SF24">
    <property type="entry name" value="RNASE H TYPE-1 DOMAIN-CONTAINING PROTEIN"/>
    <property type="match status" value="1"/>
</dbReference>
<dbReference type="Gramene" id="KQK10136">
    <property type="protein sequence ID" value="KQK10136"/>
    <property type="gene ID" value="BRADI_2g52220v3"/>
</dbReference>
<dbReference type="Pfam" id="PF13456">
    <property type="entry name" value="RVT_3"/>
    <property type="match status" value="1"/>
</dbReference>
<dbReference type="ExpressionAtlas" id="I1HSE8">
    <property type="expression patterns" value="baseline"/>
</dbReference>
<keyword evidence="4" id="KW-1185">Reference proteome</keyword>
<dbReference type="OMA" id="NDATHGK"/>
<evidence type="ECO:0000313" key="4">
    <source>
        <dbReference type="Proteomes" id="UP000008810"/>
    </source>
</evidence>
<dbReference type="SUPFAM" id="SSF53098">
    <property type="entry name" value="Ribonuclease H-like"/>
    <property type="match status" value="1"/>
</dbReference>
<dbReference type="PANTHER" id="PTHR47723">
    <property type="entry name" value="OS05G0353850 PROTEIN"/>
    <property type="match status" value="1"/>
</dbReference>
<reference evidence="3" key="3">
    <citation type="submission" date="2018-08" db="UniProtKB">
        <authorList>
            <consortium name="EnsemblPlants"/>
        </authorList>
    </citation>
    <scope>IDENTIFICATION</scope>
    <source>
        <strain evidence="3">cv. Bd21</strain>
    </source>
</reference>
<dbReference type="EnsemblPlants" id="KQK10136">
    <property type="protein sequence ID" value="KQK10136"/>
    <property type="gene ID" value="BRADI_2g52220v3"/>
</dbReference>
<dbReference type="CDD" id="cd06222">
    <property type="entry name" value="RNase_H_like"/>
    <property type="match status" value="1"/>
</dbReference>
<dbReference type="Proteomes" id="UP000008810">
    <property type="component" value="Chromosome 2"/>
</dbReference>
<sequence>MGEVWELPALEDIVYMGPEWLFDLLRTAACETRNRLIMLIWRLWQLHNDATHGKLLAPVEASRKFLRSYASSLFAIDHSQGKDILKGKQVVAEEVSVDGSFKDGMAGLGAIIRDPDGHVLLSAREFVAHCSEALVVEAMSFLFGVSLALQHTTLLLIVHSDCDVLVQAVHSNKMERSSIGFLLREIVQLIRGDRELILKKIDRHHNKAADLLAISYTVRLDVGIGGQNSELELGFPNSAVRMFRELGDGIEGQYHGIEPRLKDPVLNTEPRPSELS</sequence>
<reference evidence="2 3" key="1">
    <citation type="journal article" date="2010" name="Nature">
        <title>Genome sequencing and analysis of the model grass Brachypodium distachyon.</title>
        <authorList>
            <consortium name="International Brachypodium Initiative"/>
        </authorList>
    </citation>
    <scope>NUCLEOTIDE SEQUENCE [LARGE SCALE GENOMIC DNA]</scope>
    <source>
        <strain evidence="2 3">Bd21</strain>
    </source>
</reference>